<accession>A0A167QE70</accession>
<feature type="region of interest" description="Disordered" evidence="1">
    <location>
        <begin position="96"/>
        <end position="115"/>
    </location>
</feature>
<organism evidence="2 3">
    <name type="scientific">Calocera viscosa (strain TUFC12733)</name>
    <dbReference type="NCBI Taxonomy" id="1330018"/>
    <lineage>
        <taxon>Eukaryota</taxon>
        <taxon>Fungi</taxon>
        <taxon>Dikarya</taxon>
        <taxon>Basidiomycota</taxon>
        <taxon>Agaricomycotina</taxon>
        <taxon>Dacrymycetes</taxon>
        <taxon>Dacrymycetales</taxon>
        <taxon>Dacrymycetaceae</taxon>
        <taxon>Calocera</taxon>
    </lineage>
</organism>
<gene>
    <name evidence="2" type="ORF">CALVIDRAFT_356605</name>
</gene>
<sequence length="173" mass="19655">MYDTSVSQNRATTEARRLLVSIALSIIILRSGPALKSANKSYLHCSYKQNIALRCRWIGHVSTTTTRLANRRHGTPVQSEDERNKTEMNQMQATISIEGQTRKEETPTQGMPPSSTTIGFYEQWKALRQRGQSSSHRHHRSSVVTLLRDSVVTRGYGAVERRKERRMQELGNG</sequence>
<dbReference type="AlphaFoldDB" id="A0A167QE70"/>
<proteinExistence type="predicted"/>
<dbReference type="Proteomes" id="UP000076738">
    <property type="component" value="Unassembled WGS sequence"/>
</dbReference>
<keyword evidence="3" id="KW-1185">Reference proteome</keyword>
<protein>
    <submittedName>
        <fullName evidence="2">Uncharacterized protein</fullName>
    </submittedName>
</protein>
<feature type="region of interest" description="Disordered" evidence="1">
    <location>
        <begin position="68"/>
        <end position="87"/>
    </location>
</feature>
<evidence type="ECO:0000313" key="2">
    <source>
        <dbReference type="EMBL" id="KZO99672.1"/>
    </source>
</evidence>
<name>A0A167QE70_CALVF</name>
<evidence type="ECO:0000313" key="3">
    <source>
        <dbReference type="Proteomes" id="UP000076738"/>
    </source>
</evidence>
<dbReference type="EMBL" id="KV417271">
    <property type="protein sequence ID" value="KZO99672.1"/>
    <property type="molecule type" value="Genomic_DNA"/>
</dbReference>
<reference evidence="2 3" key="1">
    <citation type="journal article" date="2016" name="Mol. Biol. Evol.">
        <title>Comparative Genomics of Early-Diverging Mushroom-Forming Fungi Provides Insights into the Origins of Lignocellulose Decay Capabilities.</title>
        <authorList>
            <person name="Nagy L.G."/>
            <person name="Riley R."/>
            <person name="Tritt A."/>
            <person name="Adam C."/>
            <person name="Daum C."/>
            <person name="Floudas D."/>
            <person name="Sun H."/>
            <person name="Yadav J.S."/>
            <person name="Pangilinan J."/>
            <person name="Larsson K.H."/>
            <person name="Matsuura K."/>
            <person name="Barry K."/>
            <person name="Labutti K."/>
            <person name="Kuo R."/>
            <person name="Ohm R.A."/>
            <person name="Bhattacharya S.S."/>
            <person name="Shirouzu T."/>
            <person name="Yoshinaga Y."/>
            <person name="Martin F.M."/>
            <person name="Grigoriev I.V."/>
            <person name="Hibbett D.S."/>
        </authorList>
    </citation>
    <scope>NUCLEOTIDE SEQUENCE [LARGE SCALE GENOMIC DNA]</scope>
    <source>
        <strain evidence="2 3">TUFC12733</strain>
    </source>
</reference>
<evidence type="ECO:0000256" key="1">
    <source>
        <dbReference type="SAM" id="MobiDB-lite"/>
    </source>
</evidence>